<evidence type="ECO:0000313" key="2">
    <source>
        <dbReference type="Proteomes" id="UP001205506"/>
    </source>
</evidence>
<name>A0AAW5I8A9_9BACT</name>
<dbReference type="Proteomes" id="UP001205506">
    <property type="component" value="Unassembled WGS sequence"/>
</dbReference>
<accession>A0AAW5I8A9</accession>
<reference evidence="1" key="1">
    <citation type="submission" date="2022-07" db="EMBL/GenBank/DDBJ databases">
        <title>Prevotella copri.</title>
        <authorList>
            <person name="Yang C."/>
        </authorList>
    </citation>
    <scope>NUCLEOTIDE SEQUENCE</scope>
    <source>
        <strain evidence="1">HF1805</strain>
    </source>
</reference>
<protein>
    <submittedName>
        <fullName evidence="1">DUF2586 family protein</fullName>
    </submittedName>
</protein>
<dbReference type="InterPro" id="IPR019694">
    <property type="entry name" value="Phage_HP1_Orf23"/>
</dbReference>
<dbReference type="EMBL" id="JANDWU010000012">
    <property type="protein sequence ID" value="MCP9549435.1"/>
    <property type="molecule type" value="Genomic_DNA"/>
</dbReference>
<comment type="caution">
    <text evidence="1">The sequence shown here is derived from an EMBL/GenBank/DDBJ whole genome shotgun (WGS) entry which is preliminary data.</text>
</comment>
<dbReference type="AlphaFoldDB" id="A0AAW5I8A9"/>
<sequence>MPLGGVFMSDTDGNIGTSSTTSTEKVTGLLFDISKQPKFFTAGAGLAVKNKLQGNVIEINSMDDLAELGITKYSGDSSKDLFYGIPYYHIDHFFKIQGENGRLFIMFADCSNNWDAITQMQRAAHGMINQLGVWTDQPLWKQTDTGASSYTLDLVTDLNSKAKALADENSPLSILLSANTSYVSGTADNVKTIDLNKIPSCINSERYVSVLISQGLDTDVTNMQIKNTENLTPVGVIGAALGCLADASVEESIAWVNKFNLIGYFPDIELGFGNSVLGTDGKLTSSLKYSSLNKVQVDGLVDKGYIFLCKYQGKENGVYLSGNQTCSNGDYRTIARNRTINKARRAVRNALLPYVHSPLKVDPSTGYLSSAKITMFQNIVGDILKTMQTNEEISGYAVTIDKTQNVLKSDTLIIKFSIVPVGEANEIDVVEGLALTNK</sequence>
<dbReference type="Pfam" id="PF10758">
    <property type="entry name" value="DUF2586"/>
    <property type="match status" value="1"/>
</dbReference>
<gene>
    <name evidence="1" type="ORF">NNC68_08105</name>
</gene>
<organism evidence="1 2">
    <name type="scientific">Segatella copri</name>
    <dbReference type="NCBI Taxonomy" id="165179"/>
    <lineage>
        <taxon>Bacteria</taxon>
        <taxon>Pseudomonadati</taxon>
        <taxon>Bacteroidota</taxon>
        <taxon>Bacteroidia</taxon>
        <taxon>Bacteroidales</taxon>
        <taxon>Prevotellaceae</taxon>
        <taxon>Segatella</taxon>
    </lineage>
</organism>
<dbReference type="RefSeq" id="WP_254970012.1">
    <property type="nucleotide sequence ID" value="NZ_JANDWU010000012.1"/>
</dbReference>
<evidence type="ECO:0000313" key="1">
    <source>
        <dbReference type="EMBL" id="MCP9549435.1"/>
    </source>
</evidence>
<proteinExistence type="predicted"/>